<keyword evidence="3" id="KW-1185">Reference proteome</keyword>
<evidence type="ECO:0000313" key="2">
    <source>
        <dbReference type="EMBL" id="GIM71031.1"/>
    </source>
</evidence>
<dbReference type="RefSeq" id="WP_212990379.1">
    <property type="nucleotide sequence ID" value="NZ_BAABEA010000026.1"/>
</dbReference>
<name>A0A919SFT3_9ACTN</name>
<feature type="region of interest" description="Disordered" evidence="1">
    <location>
        <begin position="34"/>
        <end position="60"/>
    </location>
</feature>
<accession>A0A919SFT3</accession>
<comment type="caution">
    <text evidence="2">The sequence shown here is derived from an EMBL/GenBank/DDBJ whole genome shotgun (WGS) entry which is preliminary data.</text>
</comment>
<reference evidence="2" key="1">
    <citation type="submission" date="2021-03" db="EMBL/GenBank/DDBJ databases">
        <title>Whole genome shotgun sequence of Actinoplanes auranticolor NBRC 12245.</title>
        <authorList>
            <person name="Komaki H."/>
            <person name="Tamura T."/>
        </authorList>
    </citation>
    <scope>NUCLEOTIDE SEQUENCE</scope>
    <source>
        <strain evidence="2">NBRC 12245</strain>
    </source>
</reference>
<dbReference type="AlphaFoldDB" id="A0A919SFT3"/>
<dbReference type="EMBL" id="BOQL01000034">
    <property type="protein sequence ID" value="GIM71031.1"/>
    <property type="molecule type" value="Genomic_DNA"/>
</dbReference>
<feature type="compositionally biased region" description="Basic residues" evidence="1">
    <location>
        <begin position="37"/>
        <end position="53"/>
    </location>
</feature>
<proteinExistence type="predicted"/>
<gene>
    <name evidence="2" type="ORF">Aau02nite_43830</name>
</gene>
<protein>
    <submittedName>
        <fullName evidence="2">Uncharacterized protein</fullName>
    </submittedName>
</protein>
<dbReference type="Proteomes" id="UP000681340">
    <property type="component" value="Unassembled WGS sequence"/>
</dbReference>
<evidence type="ECO:0000256" key="1">
    <source>
        <dbReference type="SAM" id="MobiDB-lite"/>
    </source>
</evidence>
<sequence length="60" mass="7034">MFPLSDPEFQLDLHRQRSREWRSAAAADHLAHEVAAGRHRRSRWHWPTRRPPHGRASASS</sequence>
<organism evidence="2 3">
    <name type="scientific">Actinoplanes auranticolor</name>
    <dbReference type="NCBI Taxonomy" id="47988"/>
    <lineage>
        <taxon>Bacteria</taxon>
        <taxon>Bacillati</taxon>
        <taxon>Actinomycetota</taxon>
        <taxon>Actinomycetes</taxon>
        <taxon>Micromonosporales</taxon>
        <taxon>Micromonosporaceae</taxon>
        <taxon>Actinoplanes</taxon>
    </lineage>
</organism>
<evidence type="ECO:0000313" key="3">
    <source>
        <dbReference type="Proteomes" id="UP000681340"/>
    </source>
</evidence>